<evidence type="ECO:0000313" key="1">
    <source>
        <dbReference type="EMBL" id="KAK7882204.1"/>
    </source>
</evidence>
<dbReference type="SUPFAM" id="SSF56204">
    <property type="entry name" value="Hect, E3 ligase catalytic domain"/>
    <property type="match status" value="1"/>
</dbReference>
<sequence length="679" mass="75801">MASVPGASEPSSARNVENIAQALISAISREIGKTPERRTEGVTVPQALKRQFPSMFSRENKKVRPKICHQVKTVVKTTSVIIYALAGPTTTSPSGAEEMELAFAGLGKRVVVIRSDSNHEQIVAQMEGEFLKLKEISGRWMFYKAAGGSGQRKLNIIPMDAEGYTGLQIRHASNSGKITLFLVPLQESMSTEPLPLDAPEFRKMPQVPCIKCGQCVPLQMLGLHGDQCQNVNSIGTKPNYYSLSLWLLLCMFSFIGPRRTCPICQDKFPKDLLPYHASDCYSRPNDNTPTDNEVPGPSTAPYQLLLPADDGMWKNANTSQEAIQLFIKQSQAMHHESIVLTMDARDTNEDSDMALVSFYKQQRDKAQWLSPFSCKIEGDAAIGKGVMRHVLSTLITKLKGGFLLNFGNAAATPLFEGETDHLVPTAMSVVSESELFVMAGRIIGHSIVHGGPAMSGLSLAVVHTPKKSKELAMSHLVLNDCPDLDYRETIGLLLKDTMTEEETTRVGRLCQEWYFPIPNKDTNKLLLIQQLLSHVVVTRRTSQIKQIKKGLKETGIWELINSRPDVIPFLFPRECEVEICPQMILESVLWPLENLTSDSEDDDNLESEKQVVIAFFRRFIEEASSEHLRLLLRFWIGWEVPSRKLKLEVVRSKGQNIFQPHQHVMKDYACQAITPATLA</sequence>
<proteinExistence type="predicted"/>
<protein>
    <recommendedName>
        <fullName evidence="3">HECT domain-containing protein</fullName>
    </recommendedName>
</protein>
<keyword evidence="2" id="KW-1185">Reference proteome</keyword>
<gene>
    <name evidence="1" type="ORF">WMY93_028378</name>
</gene>
<name>A0AAW0MZ53_9GOBI</name>
<dbReference type="Proteomes" id="UP001460270">
    <property type="component" value="Unassembled WGS sequence"/>
</dbReference>
<accession>A0AAW0MZ53</accession>
<dbReference type="EMBL" id="JBBPFD010000021">
    <property type="protein sequence ID" value="KAK7882204.1"/>
    <property type="molecule type" value="Genomic_DNA"/>
</dbReference>
<organism evidence="1 2">
    <name type="scientific">Mugilogobius chulae</name>
    <name type="common">yellowstripe goby</name>
    <dbReference type="NCBI Taxonomy" id="88201"/>
    <lineage>
        <taxon>Eukaryota</taxon>
        <taxon>Metazoa</taxon>
        <taxon>Chordata</taxon>
        <taxon>Craniata</taxon>
        <taxon>Vertebrata</taxon>
        <taxon>Euteleostomi</taxon>
        <taxon>Actinopterygii</taxon>
        <taxon>Neopterygii</taxon>
        <taxon>Teleostei</taxon>
        <taxon>Neoteleostei</taxon>
        <taxon>Acanthomorphata</taxon>
        <taxon>Gobiaria</taxon>
        <taxon>Gobiiformes</taxon>
        <taxon>Gobioidei</taxon>
        <taxon>Gobiidae</taxon>
        <taxon>Gobionellinae</taxon>
        <taxon>Mugilogobius</taxon>
    </lineage>
</organism>
<comment type="caution">
    <text evidence="1">The sequence shown here is derived from an EMBL/GenBank/DDBJ whole genome shotgun (WGS) entry which is preliminary data.</text>
</comment>
<dbReference type="AlphaFoldDB" id="A0AAW0MZ53"/>
<evidence type="ECO:0000313" key="2">
    <source>
        <dbReference type="Proteomes" id="UP001460270"/>
    </source>
</evidence>
<reference evidence="2" key="1">
    <citation type="submission" date="2024-04" db="EMBL/GenBank/DDBJ databases">
        <title>Salinicola lusitanus LLJ914,a marine bacterium isolated from the Okinawa Trough.</title>
        <authorList>
            <person name="Li J."/>
        </authorList>
    </citation>
    <scope>NUCLEOTIDE SEQUENCE [LARGE SCALE GENOMIC DNA]</scope>
</reference>
<dbReference type="InterPro" id="IPR035983">
    <property type="entry name" value="Hect_E3_ubiquitin_ligase"/>
</dbReference>
<dbReference type="GO" id="GO:0004842">
    <property type="term" value="F:ubiquitin-protein transferase activity"/>
    <property type="evidence" value="ECO:0007669"/>
    <property type="project" value="InterPro"/>
</dbReference>
<evidence type="ECO:0008006" key="3">
    <source>
        <dbReference type="Google" id="ProtNLM"/>
    </source>
</evidence>